<comment type="caution">
    <text evidence="2">The sequence shown here is derived from an EMBL/GenBank/DDBJ whole genome shotgun (WGS) entry which is preliminary data.</text>
</comment>
<keyword evidence="3" id="KW-1185">Reference proteome</keyword>
<gene>
    <name evidence="2" type="ORF">P8609_14725</name>
</gene>
<accession>A0ABU1CGX8</accession>
<keyword evidence="1" id="KW-0472">Membrane</keyword>
<name>A0ABU1CGX8_9GAMM</name>
<organism evidence="2 3">
    <name type="scientific">Lysobacter arvi</name>
    <dbReference type="NCBI Taxonomy" id="3038776"/>
    <lineage>
        <taxon>Bacteria</taxon>
        <taxon>Pseudomonadati</taxon>
        <taxon>Pseudomonadota</taxon>
        <taxon>Gammaproteobacteria</taxon>
        <taxon>Lysobacterales</taxon>
        <taxon>Lysobacteraceae</taxon>
        <taxon>Lysobacter</taxon>
    </lineage>
</organism>
<dbReference type="RefSeq" id="WP_309263345.1">
    <property type="nucleotide sequence ID" value="NZ_JARUHG010000005.1"/>
</dbReference>
<reference evidence="2 3" key="1">
    <citation type="submission" date="2023-04" db="EMBL/GenBank/DDBJ databases">
        <title>Lysobacter sp. strain UC isolated from soil sample.</title>
        <authorList>
            <person name="Choksket S."/>
            <person name="Harshvardhan F."/>
            <person name="Rana R."/>
            <person name="Patil P.B."/>
            <person name="Korpole S."/>
        </authorList>
    </citation>
    <scope>NUCLEOTIDE SEQUENCE [LARGE SCALE GENOMIC DNA]</scope>
    <source>
        <strain evidence="2 3">UC</strain>
    </source>
</reference>
<protein>
    <submittedName>
        <fullName evidence="2">Uncharacterized protein</fullName>
    </submittedName>
</protein>
<sequence length="169" mass="19032">MQPHASPAFVEGNAFRGTEVRMIRVVGWFSIFTVLVLVAITLMLLTLPRDPMRQPGVSWSSGFLAGYTVRLLDSGRYVNARWCDICPEERSYGTWEATETGYRFHPDSGEPPWRLQRVLRRGCIRLTAPPDAPSRFPVFFKREGDTCEHTPLRAADFAPFSVGTPAKGK</sequence>
<proteinExistence type="predicted"/>
<keyword evidence="1" id="KW-1133">Transmembrane helix</keyword>
<feature type="transmembrane region" description="Helical" evidence="1">
    <location>
        <begin position="25"/>
        <end position="45"/>
    </location>
</feature>
<evidence type="ECO:0000313" key="2">
    <source>
        <dbReference type="EMBL" id="MDR0184216.1"/>
    </source>
</evidence>
<evidence type="ECO:0000256" key="1">
    <source>
        <dbReference type="SAM" id="Phobius"/>
    </source>
</evidence>
<dbReference type="EMBL" id="JARUHG010000005">
    <property type="protein sequence ID" value="MDR0184216.1"/>
    <property type="molecule type" value="Genomic_DNA"/>
</dbReference>
<evidence type="ECO:0000313" key="3">
    <source>
        <dbReference type="Proteomes" id="UP001233535"/>
    </source>
</evidence>
<dbReference type="Proteomes" id="UP001233535">
    <property type="component" value="Unassembled WGS sequence"/>
</dbReference>
<keyword evidence="1" id="KW-0812">Transmembrane</keyword>